<reference evidence="1" key="1">
    <citation type="submission" date="2016-10" db="EMBL/GenBank/DDBJ databases">
        <authorList>
            <person name="Benchimol M."/>
            <person name="Almeida L.G."/>
            <person name="Vasconcelos A.T."/>
            <person name="Perreira-Neves A."/>
            <person name="Rosa I.A."/>
            <person name="Tasca T."/>
            <person name="Bogo M.R."/>
            <person name="de Souza W."/>
        </authorList>
    </citation>
    <scope>NUCLEOTIDE SEQUENCE [LARGE SCALE GENOMIC DNA]</scope>
    <source>
        <strain evidence="1">K</strain>
    </source>
</reference>
<name>A0A1J4J0L2_9EUKA</name>
<evidence type="ECO:0000313" key="1">
    <source>
        <dbReference type="EMBL" id="OHS93174.1"/>
    </source>
</evidence>
<accession>A0A1J4J0L2</accession>
<protein>
    <submittedName>
        <fullName evidence="1">Uncharacterized protein</fullName>
    </submittedName>
</protein>
<dbReference type="GeneID" id="94831064"/>
<dbReference type="Proteomes" id="UP000179807">
    <property type="component" value="Unassembled WGS sequence"/>
</dbReference>
<sequence length="954" mass="111785">MRQIRKNTISLKSILSQSILRRAEVNLNLLLHKVLLKSQRNLIEAAQEATPYRTLKFMSSLTIIRIQIARLYELFVTHRKILESTKRFQKSGFKEINFSMNEDSIQKFYSQNPLTKLKFKSNINNEFLNFERNSSANRTKKYYHRYHSEIERFMTHKFNRSNTFYKYHDYFDFISQTPKRIKKIIKNNNVFIFFAETYSFGIKVIKNVKRRLVLTSFRIKWPKIQIDSKKLSTNLMLLSKYIQTVLDSPLNANNQEKNINEILEHHDKIIEKVNNIIFSYYLLGQFIQSLVALNSYKNDFHFKLVPYKNDLHQIQIFMNKYYKMNYFTIYLKREMIIITSPKTIKSIPPSWVEVYRPYADPVNVKSKTNHFHLIFFTDFAEIDFPKVLTEMKKIITFMKFQYVWYLFKYSIYEEIPPLYSLTMKFNNEYSSIGKIELTFKEKYLLTIQLDRFTGKAIISSPSVLKINSKSIIKSIESQYFNLWASIGSIITKCSHYVCLQSHFSGFSGSNYLYNNLQLNALRNFQPSFCPDYSIAVHFSRLRPLFALVENKTGKLIQATSLHDQSRCGDKIHEYGMRLFRDILISGALYQIKNNLKKIGIIPTVLFNRLYFVTPNVGTVSIKLYRNKSWTLTFPFALSPESGTAILKLHSSQMASSFTGSLVEFIYKFISFQDAILDMIRCIKLKNYFKSSAVFHDLDILFTLPDAESHEIKMGCYGYEALSSLIDGKYHMYCNDIHMPQFVAAFLRKTPVQRLLVQIPMDPESSSSVFPFLMRATTILLPFVNLFSGKDWSIYPQNEHQFFLVFKKKITFNIALLNNNQIVLVISKSNINHFIIPLSVFLTEHDVIKNNEACFCFQKLTSEDIKKLVKLFENFADGLKQMKQMKMEIEYLDNKCYGKCQVNDIKLTAMLTANGNLSFQVHGESDSAINLREMVLVKKSREITEIVCSMNNYIA</sequence>
<dbReference type="AlphaFoldDB" id="A0A1J4J0L2"/>
<evidence type="ECO:0000313" key="2">
    <source>
        <dbReference type="Proteomes" id="UP000179807"/>
    </source>
</evidence>
<dbReference type="VEuPathDB" id="TrichDB:TRFO_11986"/>
<dbReference type="EMBL" id="MLAK01001426">
    <property type="protein sequence ID" value="OHS93174.1"/>
    <property type="molecule type" value="Genomic_DNA"/>
</dbReference>
<keyword evidence="2" id="KW-1185">Reference proteome</keyword>
<dbReference type="RefSeq" id="XP_068346311.1">
    <property type="nucleotide sequence ID" value="XM_068496360.1"/>
</dbReference>
<gene>
    <name evidence="1" type="ORF">TRFO_11986</name>
</gene>
<proteinExistence type="predicted"/>
<organism evidence="1 2">
    <name type="scientific">Tritrichomonas foetus</name>
    <dbReference type="NCBI Taxonomy" id="1144522"/>
    <lineage>
        <taxon>Eukaryota</taxon>
        <taxon>Metamonada</taxon>
        <taxon>Parabasalia</taxon>
        <taxon>Tritrichomonadida</taxon>
        <taxon>Tritrichomonadidae</taxon>
        <taxon>Tritrichomonas</taxon>
    </lineage>
</organism>
<comment type="caution">
    <text evidence="1">The sequence shown here is derived from an EMBL/GenBank/DDBJ whole genome shotgun (WGS) entry which is preliminary data.</text>
</comment>